<dbReference type="InterPro" id="IPR050072">
    <property type="entry name" value="Peptidase_M20A"/>
</dbReference>
<evidence type="ECO:0000256" key="7">
    <source>
        <dbReference type="ARBA" id="ARBA00022801"/>
    </source>
</evidence>
<dbReference type="PANTHER" id="PTHR43808">
    <property type="entry name" value="ACETYLORNITHINE DEACETYLASE"/>
    <property type="match status" value="1"/>
</dbReference>
<evidence type="ECO:0000256" key="4">
    <source>
        <dbReference type="ARBA" id="ARBA00022571"/>
    </source>
</evidence>
<keyword evidence="5" id="KW-0028">Amino-acid biosynthesis</keyword>
<dbReference type="Pfam" id="PF01546">
    <property type="entry name" value="Peptidase_M20"/>
    <property type="match status" value="1"/>
</dbReference>
<dbReference type="SUPFAM" id="SSF53187">
    <property type="entry name" value="Zn-dependent exopeptidases"/>
    <property type="match status" value="1"/>
</dbReference>
<keyword evidence="9" id="KW-0170">Cobalt</keyword>
<dbReference type="HOGENOM" id="CLU_021802_2_4_5"/>
<protein>
    <submittedName>
        <fullName evidence="11">Acetylornithine deacetylase (ArgE)</fullName>
        <ecNumber evidence="11">3.5.1.16</ecNumber>
    </submittedName>
</protein>
<feature type="domain" description="Peptidase M20 dimerisation" evidence="10">
    <location>
        <begin position="168"/>
        <end position="275"/>
    </location>
</feature>
<dbReference type="GO" id="GO:0006526">
    <property type="term" value="P:L-arginine biosynthetic process"/>
    <property type="evidence" value="ECO:0007669"/>
    <property type="project" value="UniProtKB-KW"/>
</dbReference>
<evidence type="ECO:0000313" key="11">
    <source>
        <dbReference type="EMBL" id="AEG49540.1"/>
    </source>
</evidence>
<keyword evidence="4" id="KW-0055">Arginine biosynthesis</keyword>
<dbReference type="PROSITE" id="PS00758">
    <property type="entry name" value="ARGE_DAPE_CPG2_1"/>
    <property type="match status" value="1"/>
</dbReference>
<dbReference type="GO" id="GO:0046872">
    <property type="term" value="F:metal ion binding"/>
    <property type="evidence" value="ECO:0007669"/>
    <property type="project" value="UniProtKB-KW"/>
</dbReference>
<evidence type="ECO:0000313" key="12">
    <source>
        <dbReference type="Proteomes" id="UP000007150"/>
    </source>
</evidence>
<dbReference type="Pfam" id="PF07687">
    <property type="entry name" value="M20_dimer"/>
    <property type="match status" value="1"/>
</dbReference>
<dbReference type="KEGG" id="sch:Sphch_1856"/>
<dbReference type="InterPro" id="IPR011650">
    <property type="entry name" value="Peptidase_M20_dimer"/>
</dbReference>
<keyword evidence="6" id="KW-0479">Metal-binding</keyword>
<dbReference type="EMBL" id="CP002798">
    <property type="protein sequence ID" value="AEG49540.1"/>
    <property type="molecule type" value="Genomic_DNA"/>
</dbReference>
<comment type="similarity">
    <text evidence="2">Belongs to the peptidase M20A family. ArgE subfamily.</text>
</comment>
<dbReference type="STRING" id="690566.Sphch_1856"/>
<dbReference type="InterPro" id="IPR001261">
    <property type="entry name" value="ArgE/DapE_CS"/>
</dbReference>
<keyword evidence="7 11" id="KW-0378">Hydrolase</keyword>
<dbReference type="EC" id="3.5.1.16" evidence="11"/>
<dbReference type="Gene3D" id="3.30.70.360">
    <property type="match status" value="1"/>
</dbReference>
<evidence type="ECO:0000256" key="5">
    <source>
        <dbReference type="ARBA" id="ARBA00022605"/>
    </source>
</evidence>
<dbReference type="InterPro" id="IPR002933">
    <property type="entry name" value="Peptidase_M20"/>
</dbReference>
<dbReference type="Proteomes" id="UP000007150">
    <property type="component" value="Chromosome 1"/>
</dbReference>
<dbReference type="NCBIfam" id="NF005710">
    <property type="entry name" value="PRK07522.1"/>
    <property type="match status" value="1"/>
</dbReference>
<keyword evidence="12" id="KW-1185">Reference proteome</keyword>
<dbReference type="AlphaFoldDB" id="F6ETP5"/>
<keyword evidence="8" id="KW-0862">Zinc</keyword>
<sequence>MLSSEILKDLIAFPTVSRSSNLQLLSYVEDLLAPCGAAIRRVTTESDRANLWITIGPADVPGVLLSGHSDVVPVSGQPWSHDPFTLVEEEGLLYGRGTADMKGFLACALACAIKASQRRLATPLHIAISYDEEIGCVGVRSLLGMLENEPVRPALCWIGEPTSMRLATGHKGKVALRALCTGRAAHSALAPNGLNAIHLATDFIASLRELQNDIAERMNQDPDYDIPYSTVHVGLIAGGEALNIVPSGCTIDFEVRNIAEDSSDAIVDEIRGVAAAIVQPLRTWYPEADIAIEIVNAYPGLNTRHEGAIQFMSSLSGTNDAGTKVPFGTEGGLFSETLGIPAVLCGPGSMDQGHKANEFVAREQIELCDAMLDRLLDRLEHGLEF</sequence>
<evidence type="ECO:0000256" key="8">
    <source>
        <dbReference type="ARBA" id="ARBA00022833"/>
    </source>
</evidence>
<evidence type="ECO:0000256" key="2">
    <source>
        <dbReference type="ARBA" id="ARBA00005691"/>
    </source>
</evidence>
<dbReference type="InterPro" id="IPR036264">
    <property type="entry name" value="Bact_exopeptidase_dim_dom"/>
</dbReference>
<dbReference type="PROSITE" id="PS00759">
    <property type="entry name" value="ARGE_DAPE_CPG2_2"/>
    <property type="match status" value="1"/>
</dbReference>
<evidence type="ECO:0000256" key="6">
    <source>
        <dbReference type="ARBA" id="ARBA00022723"/>
    </source>
</evidence>
<dbReference type="InterPro" id="IPR010169">
    <property type="entry name" value="AcOrn-deacetyl"/>
</dbReference>
<reference evidence="11 12" key="1">
    <citation type="submission" date="2011-05" db="EMBL/GenBank/DDBJ databases">
        <title>Complete sequence of chromosome 1 of Sphingobium chlorophenolicum L-1.</title>
        <authorList>
            <consortium name="US DOE Joint Genome Institute"/>
            <person name="Lucas S."/>
            <person name="Han J."/>
            <person name="Lapidus A."/>
            <person name="Cheng J.-F."/>
            <person name="Goodwin L."/>
            <person name="Pitluck S."/>
            <person name="Peters L."/>
            <person name="Daligault H."/>
            <person name="Han C."/>
            <person name="Tapia R."/>
            <person name="Land M."/>
            <person name="Hauser L."/>
            <person name="Kyrpides N."/>
            <person name="Ivanova N."/>
            <person name="Pagani I."/>
            <person name="Turner P."/>
            <person name="Copley S."/>
            <person name="Woyke T."/>
        </authorList>
    </citation>
    <scope>NUCLEOTIDE SEQUENCE [LARGE SCALE GENOMIC DNA]</scope>
    <source>
        <strain evidence="11 12">L-1</strain>
    </source>
</reference>
<evidence type="ECO:0000256" key="1">
    <source>
        <dbReference type="ARBA" id="ARBA00001947"/>
    </source>
</evidence>
<evidence type="ECO:0000256" key="9">
    <source>
        <dbReference type="ARBA" id="ARBA00023285"/>
    </source>
</evidence>
<proteinExistence type="inferred from homology"/>
<dbReference type="RefSeq" id="WP_013847790.1">
    <property type="nucleotide sequence ID" value="NC_015593.1"/>
</dbReference>
<evidence type="ECO:0000256" key="3">
    <source>
        <dbReference type="ARBA" id="ARBA00022490"/>
    </source>
</evidence>
<name>F6ETP5_SPHCR</name>
<evidence type="ECO:0000259" key="10">
    <source>
        <dbReference type="Pfam" id="PF07687"/>
    </source>
</evidence>
<dbReference type="Gene3D" id="3.40.630.10">
    <property type="entry name" value="Zn peptidases"/>
    <property type="match status" value="1"/>
</dbReference>
<comment type="cofactor">
    <cofactor evidence="1">
        <name>Zn(2+)</name>
        <dbReference type="ChEBI" id="CHEBI:29105"/>
    </cofactor>
</comment>
<gene>
    <name evidence="11" type="ORF">Sphch_1856</name>
</gene>
<organism evidence="11 12">
    <name type="scientific">Sphingobium chlorophenolicum L-1</name>
    <dbReference type="NCBI Taxonomy" id="690566"/>
    <lineage>
        <taxon>Bacteria</taxon>
        <taxon>Pseudomonadati</taxon>
        <taxon>Pseudomonadota</taxon>
        <taxon>Alphaproteobacteria</taxon>
        <taxon>Sphingomonadales</taxon>
        <taxon>Sphingomonadaceae</taxon>
        <taxon>Sphingobium</taxon>
    </lineage>
</organism>
<dbReference type="GO" id="GO:0008777">
    <property type="term" value="F:acetylornithine deacetylase activity"/>
    <property type="evidence" value="ECO:0007669"/>
    <property type="project" value="UniProtKB-EC"/>
</dbReference>
<dbReference type="PANTHER" id="PTHR43808:SF31">
    <property type="entry name" value="N-ACETYL-L-CITRULLINE DEACETYLASE"/>
    <property type="match status" value="1"/>
</dbReference>
<dbReference type="NCBIfam" id="TIGR01892">
    <property type="entry name" value="AcOrn-deacetyl"/>
    <property type="match status" value="1"/>
</dbReference>
<keyword evidence="3" id="KW-0963">Cytoplasm</keyword>
<accession>F6ETP5</accession>
<dbReference type="SUPFAM" id="SSF55031">
    <property type="entry name" value="Bacterial exopeptidase dimerisation domain"/>
    <property type="match status" value="1"/>
</dbReference>
<dbReference type="CDD" id="cd03894">
    <property type="entry name" value="M20_ArgE"/>
    <property type="match status" value="1"/>
</dbReference>